<evidence type="ECO:0008006" key="3">
    <source>
        <dbReference type="Google" id="ProtNLM"/>
    </source>
</evidence>
<dbReference type="RefSeq" id="WP_248564135.1">
    <property type="nucleotide sequence ID" value="NZ_AP025698.1"/>
</dbReference>
<proteinExistence type="predicted"/>
<organism evidence="1 2">
    <name type="scientific">Methanothermobacter tenebrarum</name>
    <dbReference type="NCBI Taxonomy" id="680118"/>
    <lineage>
        <taxon>Archaea</taxon>
        <taxon>Methanobacteriati</taxon>
        <taxon>Methanobacteriota</taxon>
        <taxon>Methanomada group</taxon>
        <taxon>Methanobacteria</taxon>
        <taxon>Methanobacteriales</taxon>
        <taxon>Methanobacteriaceae</taxon>
        <taxon>Methanothermobacter</taxon>
    </lineage>
</organism>
<dbReference type="InterPro" id="IPR012032">
    <property type="entry name" value="UCP006598"/>
</dbReference>
<evidence type="ECO:0000313" key="1">
    <source>
        <dbReference type="EMBL" id="BDH79814.1"/>
    </source>
</evidence>
<evidence type="ECO:0000313" key="2">
    <source>
        <dbReference type="Proteomes" id="UP000831817"/>
    </source>
</evidence>
<dbReference type="PIRSF" id="PIRSF006598">
    <property type="entry name" value="UCP006598"/>
    <property type="match status" value="1"/>
</dbReference>
<dbReference type="EMBL" id="AP025698">
    <property type="protein sequence ID" value="BDH79814.1"/>
    <property type="molecule type" value="Genomic_DNA"/>
</dbReference>
<name>A0ABN6PC78_9EURY</name>
<accession>A0ABN6PC78</accession>
<dbReference type="GeneID" id="71965719"/>
<protein>
    <recommendedName>
        <fullName evidence="3">DUF2117 domain-containing protein</fullName>
    </recommendedName>
</protein>
<sequence>MKIGVVVHGPHIVDSGYALKIIKFLEEYGKVKALLGGTMGRTAVYDAHLENLIDISKKRLPSQSVDKLAKEGHDVIFLLNYGKSRVTGHGFGYKVFMKTKTKPKLIQIERPGEKDGTVIPWHESTRRFAKEIADRLGLQLVEPEEIIEEIPRDEHYRPSDKRVYRRLVGVSKGENIFVNGIVIGKATSDNVILVAEDGIIKEIIGGQLKEHGVEKLGPVDLKEAIVKTGLLRRSDRIKPRKVETRKPKEKFKVAFLDHAAEDIYALKDSDLVVTIGDDTSLVAADILYRFDVPIIGITDGDIDKVVEKGFKTRGSMIIESEKGWDDIIGRRIFEEIFKKRRRIEIEDMENFKKKILEIINNMNVNYLIKEIK</sequence>
<keyword evidence="2" id="KW-1185">Reference proteome</keyword>
<gene>
    <name evidence="1" type="ORF">MTTB_11930</name>
</gene>
<dbReference type="Proteomes" id="UP000831817">
    <property type="component" value="Chromosome"/>
</dbReference>
<reference evidence="1 2" key="1">
    <citation type="submission" date="2022-04" db="EMBL/GenBank/DDBJ databases">
        <title>Complete genome of Methanothermobacter tenebrarum strain RMAS.</title>
        <authorList>
            <person name="Nakamura K."/>
            <person name="Oshima K."/>
            <person name="Hattori M."/>
            <person name="Kamagata Y."/>
            <person name="Takamizawa K."/>
        </authorList>
    </citation>
    <scope>NUCLEOTIDE SEQUENCE [LARGE SCALE GENOMIC DNA]</scope>
    <source>
        <strain evidence="1 2">RMAS</strain>
    </source>
</reference>
<dbReference type="Pfam" id="PF09890">
    <property type="entry name" value="DUF2117"/>
    <property type="match status" value="1"/>
</dbReference>